<dbReference type="Proteomes" id="UP000257240">
    <property type="component" value="Unassembled WGS sequence"/>
</dbReference>
<accession>A0A3B8NAI6</accession>
<evidence type="ECO:0000313" key="2">
    <source>
        <dbReference type="Proteomes" id="UP000257240"/>
    </source>
</evidence>
<sequence length="120" mass="13820">SKGIATLRQGRSPLFRFFLVETCPTSKGIKERKEKSALLKNACIERKQGKFLNFKLTETANSLLKKHDSILRGFSYSLENEAYLDLSMVLAENFGRNVKEKIERFWEASKVINFLPYPSL</sequence>
<reference evidence="1 2" key="1">
    <citation type="journal article" date="2018" name="Nat. Biotechnol.">
        <title>A standardized bacterial taxonomy based on genome phylogeny substantially revises the tree of life.</title>
        <authorList>
            <person name="Parks D.H."/>
            <person name="Chuvochina M."/>
            <person name="Waite D.W."/>
            <person name="Rinke C."/>
            <person name="Skarshewski A."/>
            <person name="Chaumeil P.A."/>
            <person name="Hugenholtz P."/>
        </authorList>
    </citation>
    <scope>NUCLEOTIDE SEQUENCE [LARGE SCALE GENOMIC DNA]</scope>
    <source>
        <strain evidence="1">UBA12529</strain>
    </source>
</reference>
<evidence type="ECO:0000313" key="1">
    <source>
        <dbReference type="EMBL" id="HAA83664.1"/>
    </source>
</evidence>
<protein>
    <submittedName>
        <fullName evidence="1">Uncharacterized protein</fullName>
    </submittedName>
</protein>
<dbReference type="AlphaFoldDB" id="A0A3B8NAI6"/>
<organism evidence="1 2">
    <name type="scientific">Thermodesulfobacterium commune</name>
    <dbReference type="NCBI Taxonomy" id="1741"/>
    <lineage>
        <taxon>Bacteria</taxon>
        <taxon>Pseudomonadati</taxon>
        <taxon>Thermodesulfobacteriota</taxon>
        <taxon>Thermodesulfobacteria</taxon>
        <taxon>Thermodesulfobacteriales</taxon>
        <taxon>Thermodesulfobacteriaceae</taxon>
        <taxon>Thermodesulfobacterium</taxon>
    </lineage>
</organism>
<proteinExistence type="predicted"/>
<feature type="non-terminal residue" evidence="1">
    <location>
        <position position="1"/>
    </location>
</feature>
<dbReference type="EMBL" id="DLVE01000031">
    <property type="protein sequence ID" value="HAA83664.1"/>
    <property type="molecule type" value="Genomic_DNA"/>
</dbReference>
<comment type="caution">
    <text evidence="1">The sequence shown here is derived from an EMBL/GenBank/DDBJ whole genome shotgun (WGS) entry which is preliminary data.</text>
</comment>
<gene>
    <name evidence="1" type="ORF">DCE01_02585</name>
</gene>
<name>A0A3B8NAI6_9BACT</name>